<dbReference type="PANTHER" id="PTHR42915:SF1">
    <property type="entry name" value="PEPTIDOGLYCAN BETA-N-ACETYLMURAMIDASE NAMZ"/>
    <property type="match status" value="1"/>
</dbReference>
<dbReference type="OrthoDB" id="9801061at2"/>
<feature type="domain" description="Peptidoglycan beta-N-acetylmuramidase NamZ N-terminal" evidence="1">
    <location>
        <begin position="62"/>
        <end position="259"/>
    </location>
</feature>
<organism evidence="3 4">
    <name type="scientific">Sporocytophaga myxococcoides</name>
    <dbReference type="NCBI Taxonomy" id="153721"/>
    <lineage>
        <taxon>Bacteria</taxon>
        <taxon>Pseudomonadati</taxon>
        <taxon>Bacteroidota</taxon>
        <taxon>Cytophagia</taxon>
        <taxon>Cytophagales</taxon>
        <taxon>Cytophagaceae</taxon>
        <taxon>Sporocytophaga</taxon>
    </lineage>
</organism>
<dbReference type="eggNOG" id="COG3876">
    <property type="taxonomic scope" value="Bacteria"/>
</dbReference>
<dbReference type="InterPro" id="IPR008302">
    <property type="entry name" value="NamZ"/>
</dbReference>
<comment type="caution">
    <text evidence="3">The sequence shown here is derived from an EMBL/GenBank/DDBJ whole genome shotgun (WGS) entry which is preliminary data.</text>
</comment>
<feature type="domain" description="Peptidoglycan beta-N-acetylmuramidase NamZ C-terminal" evidence="2">
    <location>
        <begin position="264"/>
        <end position="400"/>
    </location>
</feature>
<dbReference type="PANTHER" id="PTHR42915">
    <property type="entry name" value="HYPOTHETICAL 460 KDA PROTEIN IN FEUA-SIGW INTERGENIC REGION [PRECURSOR]"/>
    <property type="match status" value="1"/>
</dbReference>
<dbReference type="STRING" id="153721.MYP_3495"/>
<dbReference type="Pfam" id="PF20732">
    <property type="entry name" value="NamZ_C"/>
    <property type="match status" value="1"/>
</dbReference>
<dbReference type="InterPro" id="IPR048503">
    <property type="entry name" value="NamZ_C"/>
</dbReference>
<keyword evidence="4" id="KW-1185">Reference proteome</keyword>
<evidence type="ECO:0000259" key="1">
    <source>
        <dbReference type="Pfam" id="PF07075"/>
    </source>
</evidence>
<dbReference type="AlphaFoldDB" id="A0A098LH17"/>
<reference evidence="3 4" key="1">
    <citation type="submission" date="2014-09" db="EMBL/GenBank/DDBJ databases">
        <title>Sporocytophaga myxococcoides PG-01 genome sequencing.</title>
        <authorList>
            <person name="Liu L."/>
            <person name="Gao P.J."/>
            <person name="Chen G.J."/>
            <person name="Wang L.S."/>
        </authorList>
    </citation>
    <scope>NUCLEOTIDE SEQUENCE [LARGE SCALE GENOMIC DNA]</scope>
    <source>
        <strain evidence="3 4">PG-01</strain>
    </source>
</reference>
<protein>
    <recommendedName>
        <fullName evidence="5">DUF1343 domain-containing protein</fullName>
    </recommendedName>
</protein>
<dbReference type="Gene3D" id="3.40.50.12170">
    <property type="entry name" value="Uncharacterised protein PF07075, DUF1343"/>
    <property type="match status" value="1"/>
</dbReference>
<dbReference type="Proteomes" id="UP000030185">
    <property type="component" value="Unassembled WGS sequence"/>
</dbReference>
<dbReference type="Pfam" id="PF07075">
    <property type="entry name" value="NamZ_N"/>
    <property type="match status" value="1"/>
</dbReference>
<proteinExistence type="predicted"/>
<gene>
    <name evidence="3" type="ORF">MYP_3495</name>
</gene>
<evidence type="ECO:0000313" key="4">
    <source>
        <dbReference type="Proteomes" id="UP000030185"/>
    </source>
</evidence>
<dbReference type="InterPro" id="IPR048502">
    <property type="entry name" value="NamZ_N"/>
</dbReference>
<evidence type="ECO:0000259" key="2">
    <source>
        <dbReference type="Pfam" id="PF20732"/>
    </source>
</evidence>
<name>A0A098LH17_9BACT</name>
<sequence length="403" mass="45291">MDKMFLAFFLSFSLLVNVSSCHSMDKQTDSAKDNTSQTAASPILPGAYQIGEYLPYLKNKNIALVVNQTSLINNTHLADTLLSLGVKIKKIFAPEHGFRGEADAGETVKNDVDKKTGLPLVSLYGNNKKPTADQLKDVDVIIFDIQDVGARFYTYISTMHYLMESCAENNKSLLILDRPNPNGSYIDGPILEPKYKSFVGMHPIPIVHGLTVAELAQMINGERWLDSNKTCNLKIVKVKNYEHKDRYVLPVKPSPNLPNELSIMLYPSLGLFEGTVMSVGRGTDKAFQVIGAPDTAYGEDTFKPVSTPGAKNPPYENKVCYGVDLTKQYPERGLKLKYVIDMYKKAPDKEKYFNNFFNKLAGNSSLQDQIKKGMSETAIRESWQANLDKYKLMRKKYLLYKDF</sequence>
<dbReference type="EMBL" id="BBLT01000007">
    <property type="protein sequence ID" value="GAL86266.1"/>
    <property type="molecule type" value="Genomic_DNA"/>
</dbReference>
<dbReference type="PIRSF" id="PIRSF016719">
    <property type="entry name" value="UCP016719"/>
    <property type="match status" value="1"/>
</dbReference>
<evidence type="ECO:0000313" key="3">
    <source>
        <dbReference type="EMBL" id="GAL86266.1"/>
    </source>
</evidence>
<evidence type="ECO:0008006" key="5">
    <source>
        <dbReference type="Google" id="ProtNLM"/>
    </source>
</evidence>
<dbReference type="GO" id="GO:0033922">
    <property type="term" value="F:peptidoglycan beta-N-acetylmuramidase activity"/>
    <property type="evidence" value="ECO:0007669"/>
    <property type="project" value="InterPro"/>
</dbReference>
<accession>A0A098LH17</accession>
<dbReference type="Gene3D" id="3.90.1150.140">
    <property type="match status" value="1"/>
</dbReference>